<proteinExistence type="predicted"/>
<evidence type="ECO:0000313" key="2">
    <source>
        <dbReference type="Proteomes" id="UP000661858"/>
    </source>
</evidence>
<name>A0A937ENW4_9ACTN</name>
<sequence>MNRARHAAEIPHSNPPMLYQRDMTDVLLDRFLRRADLTRALEEHFGTCRAWPLRLRAAYDQLETLRDLLGPATYSTFLRCAERAASQKEVSESQLLTMHRDYLDRELYRQYGEEMPEAIKVAWAVTFGIMLLLDDQDYAHLIKAAVRADEDNTVSTSGS</sequence>
<protein>
    <submittedName>
        <fullName evidence="1">Uncharacterized protein</fullName>
    </submittedName>
</protein>
<gene>
    <name evidence="1" type="ORF">JK359_33290</name>
</gene>
<reference evidence="1" key="1">
    <citation type="submission" date="2021-01" db="EMBL/GenBank/DDBJ databases">
        <title>WGS of actinomycetes isolated from Thailand.</title>
        <authorList>
            <person name="Thawai C."/>
        </authorList>
    </citation>
    <scope>NUCLEOTIDE SEQUENCE</scope>
    <source>
        <strain evidence="1">RCU-197</strain>
    </source>
</reference>
<comment type="caution">
    <text evidence="1">The sequence shown here is derived from an EMBL/GenBank/DDBJ whole genome shotgun (WGS) entry which is preliminary data.</text>
</comment>
<accession>A0A937ENW4</accession>
<dbReference type="AlphaFoldDB" id="A0A937ENW4"/>
<organism evidence="1 2">
    <name type="scientific">Streptomyces actinomycinicus</name>
    <dbReference type="NCBI Taxonomy" id="1695166"/>
    <lineage>
        <taxon>Bacteria</taxon>
        <taxon>Bacillati</taxon>
        <taxon>Actinomycetota</taxon>
        <taxon>Actinomycetes</taxon>
        <taxon>Kitasatosporales</taxon>
        <taxon>Streptomycetaceae</taxon>
        <taxon>Streptomyces</taxon>
    </lineage>
</organism>
<dbReference type="Proteomes" id="UP000661858">
    <property type="component" value="Unassembled WGS sequence"/>
</dbReference>
<dbReference type="RefSeq" id="WP_201843334.1">
    <property type="nucleotide sequence ID" value="NZ_JAERRK010000025.1"/>
</dbReference>
<evidence type="ECO:0000313" key="1">
    <source>
        <dbReference type="EMBL" id="MBL1086782.1"/>
    </source>
</evidence>
<keyword evidence="2" id="KW-1185">Reference proteome</keyword>
<dbReference type="EMBL" id="JAERRK010000025">
    <property type="protein sequence ID" value="MBL1086782.1"/>
    <property type="molecule type" value="Genomic_DNA"/>
</dbReference>